<gene>
    <name evidence="9 13" type="primary">thiE</name>
    <name evidence="13" type="ORF">Q8X39_07055</name>
</gene>
<dbReference type="Pfam" id="PF02581">
    <property type="entry name" value="TMP-TENI"/>
    <property type="match status" value="1"/>
</dbReference>
<feature type="binding site" evidence="9">
    <location>
        <position position="81"/>
    </location>
    <ligand>
        <name>4-amino-2-methyl-5-(diphosphooxymethyl)pyrimidine</name>
        <dbReference type="ChEBI" id="CHEBI:57841"/>
    </ligand>
</feature>
<keyword evidence="2 9" id="KW-0808">Transferase</keyword>
<feature type="binding site" evidence="9">
    <location>
        <position position="119"/>
    </location>
    <ligand>
        <name>4-amino-2-methyl-5-(diphosphooxymethyl)pyrimidine</name>
        <dbReference type="ChEBI" id="CHEBI:57841"/>
    </ligand>
</feature>
<dbReference type="EMBL" id="JAUZEE010000003">
    <property type="protein sequence ID" value="MDP4300391.1"/>
    <property type="molecule type" value="Genomic_DNA"/>
</dbReference>
<feature type="binding site" evidence="9">
    <location>
        <begin position="144"/>
        <end position="146"/>
    </location>
    <ligand>
        <name>2-[(2R,5Z)-2-carboxy-4-methylthiazol-5(2H)-ylidene]ethyl phosphate</name>
        <dbReference type="ChEBI" id="CHEBI:62899"/>
    </ligand>
</feature>
<evidence type="ECO:0000313" key="13">
    <source>
        <dbReference type="EMBL" id="MDP4300391.1"/>
    </source>
</evidence>
<organism evidence="13 14">
    <name type="scientific">Leptothrix discophora</name>
    <dbReference type="NCBI Taxonomy" id="89"/>
    <lineage>
        <taxon>Bacteria</taxon>
        <taxon>Pseudomonadati</taxon>
        <taxon>Pseudomonadota</taxon>
        <taxon>Betaproteobacteria</taxon>
        <taxon>Burkholderiales</taxon>
        <taxon>Sphaerotilaceae</taxon>
        <taxon>Leptothrix</taxon>
    </lineage>
</organism>
<dbReference type="InterPro" id="IPR036206">
    <property type="entry name" value="ThiamineP_synth_sf"/>
</dbReference>
<dbReference type="InterPro" id="IPR034291">
    <property type="entry name" value="TMP_synthase"/>
</dbReference>
<dbReference type="InterPro" id="IPR013785">
    <property type="entry name" value="Aldolase_TIM"/>
</dbReference>
<feature type="binding site" evidence="9">
    <location>
        <position position="147"/>
    </location>
    <ligand>
        <name>4-amino-2-methyl-5-(diphosphooxymethyl)pyrimidine</name>
        <dbReference type="ChEBI" id="CHEBI:57841"/>
    </ligand>
</feature>
<feature type="binding site" evidence="9">
    <location>
        <position position="82"/>
    </location>
    <ligand>
        <name>Mg(2+)</name>
        <dbReference type="ChEBI" id="CHEBI:18420"/>
    </ligand>
</feature>
<evidence type="ECO:0000256" key="6">
    <source>
        <dbReference type="ARBA" id="ARBA00047334"/>
    </source>
</evidence>
<evidence type="ECO:0000256" key="7">
    <source>
        <dbReference type="ARBA" id="ARBA00047851"/>
    </source>
</evidence>
<evidence type="ECO:0000256" key="11">
    <source>
        <dbReference type="RuleBase" id="RU004253"/>
    </source>
</evidence>
<dbReference type="SUPFAM" id="SSF51391">
    <property type="entry name" value="Thiamin phosphate synthase"/>
    <property type="match status" value="1"/>
</dbReference>
<comment type="function">
    <text evidence="9">Condenses 4-methyl-5-(beta-hydroxyethyl)thiazole monophosphate (THZ-P) and 2-methyl-4-amino-5-hydroxymethyl pyrimidine pyrophosphate (HMP-PP) to form thiamine monophosphate (TMP).</text>
</comment>
<comment type="catalytic activity">
    <reaction evidence="8 9 10">
        <text>2-[(2R,5Z)-2-carboxy-4-methylthiazol-5(2H)-ylidene]ethyl phosphate + 4-amino-2-methyl-5-(diphosphooxymethyl)pyrimidine + 2 H(+) = thiamine phosphate + CO2 + diphosphate</text>
        <dbReference type="Rhea" id="RHEA:47844"/>
        <dbReference type="ChEBI" id="CHEBI:15378"/>
        <dbReference type="ChEBI" id="CHEBI:16526"/>
        <dbReference type="ChEBI" id="CHEBI:33019"/>
        <dbReference type="ChEBI" id="CHEBI:37575"/>
        <dbReference type="ChEBI" id="CHEBI:57841"/>
        <dbReference type="ChEBI" id="CHEBI:62899"/>
        <dbReference type="EC" id="2.5.1.3"/>
    </reaction>
</comment>
<dbReference type="GO" id="GO:0004789">
    <property type="term" value="F:thiamine-phosphate diphosphorylase activity"/>
    <property type="evidence" value="ECO:0007669"/>
    <property type="project" value="UniProtKB-EC"/>
</dbReference>
<dbReference type="RefSeq" id="WP_305748951.1">
    <property type="nucleotide sequence ID" value="NZ_JAUZEE010000003.1"/>
</dbReference>
<dbReference type="CDD" id="cd00564">
    <property type="entry name" value="TMP_TenI"/>
    <property type="match status" value="1"/>
</dbReference>
<comment type="caution">
    <text evidence="13">The sequence shown here is derived from an EMBL/GenBank/DDBJ whole genome shotgun (WGS) entry which is preliminary data.</text>
</comment>
<comment type="similarity">
    <text evidence="9 10">Belongs to the thiamine-phosphate synthase family.</text>
</comment>
<comment type="cofactor">
    <cofactor evidence="9">
        <name>Mg(2+)</name>
        <dbReference type="ChEBI" id="CHEBI:18420"/>
    </cofactor>
    <text evidence="9">Binds 1 Mg(2+) ion per subunit.</text>
</comment>
<evidence type="ECO:0000256" key="3">
    <source>
        <dbReference type="ARBA" id="ARBA00022723"/>
    </source>
</evidence>
<dbReference type="PANTHER" id="PTHR20857:SF15">
    <property type="entry name" value="THIAMINE-PHOSPHATE SYNTHASE"/>
    <property type="match status" value="1"/>
</dbReference>
<evidence type="ECO:0000259" key="12">
    <source>
        <dbReference type="Pfam" id="PF02581"/>
    </source>
</evidence>
<keyword evidence="14" id="KW-1185">Reference proteome</keyword>
<dbReference type="Gene3D" id="3.20.20.70">
    <property type="entry name" value="Aldolase class I"/>
    <property type="match status" value="1"/>
</dbReference>
<dbReference type="HAMAP" id="MF_00097">
    <property type="entry name" value="TMP_synthase"/>
    <property type="match status" value="1"/>
</dbReference>
<protein>
    <recommendedName>
        <fullName evidence="9">Thiamine-phosphate synthase</fullName>
        <shortName evidence="9">TP synthase</shortName>
        <shortName evidence="9">TPS</shortName>
        <ecNumber evidence="9">2.5.1.3</ecNumber>
    </recommendedName>
    <alternativeName>
        <fullName evidence="9">Thiamine-phosphate pyrophosphorylase</fullName>
        <shortName evidence="9">TMP pyrophosphorylase</shortName>
        <shortName evidence="9">TMP-PPase</shortName>
    </alternativeName>
</protein>
<accession>A0ABT9G1M2</accession>
<dbReference type="InterPro" id="IPR022998">
    <property type="entry name" value="ThiamineP_synth_TenI"/>
</dbReference>
<evidence type="ECO:0000313" key="14">
    <source>
        <dbReference type="Proteomes" id="UP001235760"/>
    </source>
</evidence>
<comment type="pathway">
    <text evidence="1 9 11">Cofactor biosynthesis; thiamine diphosphate biosynthesis; thiamine phosphate from 4-amino-2-methyl-5-diphosphomethylpyrimidine and 4-methyl-5-(2-phosphoethyl)-thiazole: step 1/1.</text>
</comment>
<feature type="binding site" evidence="9">
    <location>
        <begin position="195"/>
        <end position="196"/>
    </location>
    <ligand>
        <name>2-[(2R,5Z)-2-carboxy-4-methylthiazol-5(2H)-ylidene]ethyl phosphate</name>
        <dbReference type="ChEBI" id="CHEBI:62899"/>
    </ligand>
</feature>
<feature type="domain" description="Thiamine phosphate synthase/TenI" evidence="12">
    <location>
        <begin position="19"/>
        <end position="198"/>
    </location>
</feature>
<feature type="binding site" evidence="9">
    <location>
        <position position="101"/>
    </location>
    <ligand>
        <name>Mg(2+)</name>
        <dbReference type="ChEBI" id="CHEBI:18420"/>
    </ligand>
</feature>
<sequence length="222" mass="22827">MSAFRPGRRATRWQPSQALCLVTDAALCGPRGVLAVVDAAVRGGVGMVQLREKSLDSRDFLERARALKSLLAGTGVPLLINDRLDIALLCGADGVHVGQRDVSVDDVRRWLPGAIVGLSIESVAQLAVLPDDVDYLGASPVFATSTKADAAPALGLHGLAALRAATDLPLVAIGGIQAGNAAEVLRHGADGLAVVSAICAADDPQAAAARLHAFLPAGREPR</sequence>
<comment type="catalytic activity">
    <reaction evidence="6 9 10">
        <text>4-methyl-5-(2-phosphooxyethyl)-thiazole + 4-amino-2-methyl-5-(diphosphooxymethyl)pyrimidine + H(+) = thiamine phosphate + diphosphate</text>
        <dbReference type="Rhea" id="RHEA:22328"/>
        <dbReference type="ChEBI" id="CHEBI:15378"/>
        <dbReference type="ChEBI" id="CHEBI:33019"/>
        <dbReference type="ChEBI" id="CHEBI:37575"/>
        <dbReference type="ChEBI" id="CHEBI:57841"/>
        <dbReference type="ChEBI" id="CHEBI:58296"/>
        <dbReference type="EC" id="2.5.1.3"/>
    </reaction>
</comment>
<dbReference type="PANTHER" id="PTHR20857">
    <property type="entry name" value="THIAMINE-PHOSPHATE PYROPHOSPHORYLASE"/>
    <property type="match status" value="1"/>
</dbReference>
<dbReference type="NCBIfam" id="TIGR00693">
    <property type="entry name" value="thiE"/>
    <property type="match status" value="1"/>
</dbReference>
<evidence type="ECO:0000256" key="2">
    <source>
        <dbReference type="ARBA" id="ARBA00022679"/>
    </source>
</evidence>
<dbReference type="Proteomes" id="UP001235760">
    <property type="component" value="Unassembled WGS sequence"/>
</dbReference>
<evidence type="ECO:0000256" key="10">
    <source>
        <dbReference type="RuleBase" id="RU003826"/>
    </source>
</evidence>
<keyword evidence="5 9" id="KW-0784">Thiamine biosynthesis</keyword>
<dbReference type="EC" id="2.5.1.3" evidence="9"/>
<reference evidence="13 14" key="1">
    <citation type="submission" date="2023-08" db="EMBL/GenBank/DDBJ databases">
        <authorList>
            <person name="Roldan D.M."/>
            <person name="Menes R.J."/>
        </authorList>
    </citation>
    <scope>NUCLEOTIDE SEQUENCE [LARGE SCALE GENOMIC DNA]</scope>
    <source>
        <strain evidence="13 14">CCM 2812</strain>
    </source>
</reference>
<evidence type="ECO:0000256" key="9">
    <source>
        <dbReference type="HAMAP-Rule" id="MF_00097"/>
    </source>
</evidence>
<feature type="binding site" evidence="9">
    <location>
        <begin position="49"/>
        <end position="53"/>
    </location>
    <ligand>
        <name>4-amino-2-methyl-5-(diphosphooxymethyl)pyrimidine</name>
        <dbReference type="ChEBI" id="CHEBI:57841"/>
    </ligand>
</feature>
<evidence type="ECO:0000256" key="1">
    <source>
        <dbReference type="ARBA" id="ARBA00005165"/>
    </source>
</evidence>
<proteinExistence type="inferred from homology"/>
<evidence type="ECO:0000256" key="8">
    <source>
        <dbReference type="ARBA" id="ARBA00047883"/>
    </source>
</evidence>
<keyword evidence="4 9" id="KW-0460">Magnesium</keyword>
<comment type="catalytic activity">
    <reaction evidence="7 9 10">
        <text>2-(2-carboxy-4-methylthiazol-5-yl)ethyl phosphate + 4-amino-2-methyl-5-(diphosphooxymethyl)pyrimidine + 2 H(+) = thiamine phosphate + CO2 + diphosphate</text>
        <dbReference type="Rhea" id="RHEA:47848"/>
        <dbReference type="ChEBI" id="CHEBI:15378"/>
        <dbReference type="ChEBI" id="CHEBI:16526"/>
        <dbReference type="ChEBI" id="CHEBI:33019"/>
        <dbReference type="ChEBI" id="CHEBI:37575"/>
        <dbReference type="ChEBI" id="CHEBI:57841"/>
        <dbReference type="ChEBI" id="CHEBI:62890"/>
        <dbReference type="EC" id="2.5.1.3"/>
    </reaction>
</comment>
<keyword evidence="3 9" id="KW-0479">Metal-binding</keyword>
<evidence type="ECO:0000256" key="4">
    <source>
        <dbReference type="ARBA" id="ARBA00022842"/>
    </source>
</evidence>
<name>A0ABT9G1M2_LEPDI</name>
<feature type="binding site" evidence="9">
    <location>
        <position position="175"/>
    </location>
    <ligand>
        <name>2-[(2R,5Z)-2-carboxy-4-methylthiazol-5(2H)-ylidene]ethyl phosphate</name>
        <dbReference type="ChEBI" id="CHEBI:62899"/>
    </ligand>
</feature>
<evidence type="ECO:0000256" key="5">
    <source>
        <dbReference type="ARBA" id="ARBA00022977"/>
    </source>
</evidence>